<feature type="signal peptide" evidence="1">
    <location>
        <begin position="1"/>
        <end position="20"/>
    </location>
</feature>
<keyword evidence="1" id="KW-0732">Signal</keyword>
<sequence length="163" mass="18760">MKLITLASLAISLYTTVSFAHFMQTCTIIKSHETSIYAKCETFEKANRITKVDLNNCLANDNGRLVSRNDGNFLKTCKSFEIKGTIVEADCWNINGSLGKSSFDLRTWGAIHNENGWMRCHHHHGVEVRQHDNIVRLRQDWLPVENIEPIPWYDSLVWARLDL</sequence>
<evidence type="ECO:0000256" key="1">
    <source>
        <dbReference type="SAM" id="SignalP"/>
    </source>
</evidence>
<feature type="chain" id="PRO_5018235189" description="Cyanovirin-N domain-containing protein" evidence="1">
    <location>
        <begin position="21"/>
        <end position="163"/>
    </location>
</feature>
<reference evidence="3 4" key="1">
    <citation type="journal article" date="2018" name="Nat. Ecol. Evol.">
        <title>Pezizomycetes genomes reveal the molecular basis of ectomycorrhizal truffle lifestyle.</title>
        <authorList>
            <person name="Murat C."/>
            <person name="Payen T."/>
            <person name="Noel B."/>
            <person name="Kuo A."/>
            <person name="Morin E."/>
            <person name="Chen J."/>
            <person name="Kohler A."/>
            <person name="Krizsan K."/>
            <person name="Balestrini R."/>
            <person name="Da Silva C."/>
            <person name="Montanini B."/>
            <person name="Hainaut M."/>
            <person name="Levati E."/>
            <person name="Barry K.W."/>
            <person name="Belfiori B."/>
            <person name="Cichocki N."/>
            <person name="Clum A."/>
            <person name="Dockter R.B."/>
            <person name="Fauchery L."/>
            <person name="Guy J."/>
            <person name="Iotti M."/>
            <person name="Le Tacon F."/>
            <person name="Lindquist E.A."/>
            <person name="Lipzen A."/>
            <person name="Malagnac F."/>
            <person name="Mello A."/>
            <person name="Molinier V."/>
            <person name="Miyauchi S."/>
            <person name="Poulain J."/>
            <person name="Riccioni C."/>
            <person name="Rubini A."/>
            <person name="Sitrit Y."/>
            <person name="Splivallo R."/>
            <person name="Traeger S."/>
            <person name="Wang M."/>
            <person name="Zifcakova L."/>
            <person name="Wipf D."/>
            <person name="Zambonelli A."/>
            <person name="Paolocci F."/>
            <person name="Nowrousian M."/>
            <person name="Ottonello S."/>
            <person name="Baldrian P."/>
            <person name="Spatafora J.W."/>
            <person name="Henrissat B."/>
            <person name="Nagy L.G."/>
            <person name="Aury J.M."/>
            <person name="Wincker P."/>
            <person name="Grigoriev I.V."/>
            <person name="Bonfante P."/>
            <person name="Martin F.M."/>
        </authorList>
    </citation>
    <scope>NUCLEOTIDE SEQUENCE [LARGE SCALE GENOMIC DNA]</scope>
    <source>
        <strain evidence="3 4">RN42</strain>
    </source>
</reference>
<evidence type="ECO:0000313" key="4">
    <source>
        <dbReference type="Proteomes" id="UP000275078"/>
    </source>
</evidence>
<accession>A0A3N4I0U7</accession>
<dbReference type="Pfam" id="PF08881">
    <property type="entry name" value="CVNH"/>
    <property type="match status" value="1"/>
</dbReference>
<dbReference type="Gene3D" id="2.30.60.10">
    <property type="entry name" value="Cyanovirin-N"/>
    <property type="match status" value="1"/>
</dbReference>
<dbReference type="OrthoDB" id="2947935at2759"/>
<evidence type="ECO:0000313" key="3">
    <source>
        <dbReference type="EMBL" id="RPA75504.1"/>
    </source>
</evidence>
<dbReference type="InterPro" id="IPR036673">
    <property type="entry name" value="Cyanovirin-N_sf"/>
</dbReference>
<gene>
    <name evidence="3" type="ORF">BJ508DRAFT_365608</name>
</gene>
<dbReference type="AlphaFoldDB" id="A0A3N4I0U7"/>
<protein>
    <recommendedName>
        <fullName evidence="2">Cyanovirin-N domain-containing protein</fullName>
    </recommendedName>
</protein>
<evidence type="ECO:0000259" key="2">
    <source>
        <dbReference type="Pfam" id="PF08881"/>
    </source>
</evidence>
<feature type="domain" description="Cyanovirin-N" evidence="2">
    <location>
        <begin position="22"/>
        <end position="83"/>
    </location>
</feature>
<proteinExistence type="predicted"/>
<dbReference type="InterPro" id="IPR011058">
    <property type="entry name" value="Cyanovirin-N"/>
</dbReference>
<dbReference type="EMBL" id="ML119762">
    <property type="protein sequence ID" value="RPA75504.1"/>
    <property type="molecule type" value="Genomic_DNA"/>
</dbReference>
<keyword evidence="4" id="KW-1185">Reference proteome</keyword>
<name>A0A3N4I0U7_ASCIM</name>
<dbReference type="SUPFAM" id="SSF51322">
    <property type="entry name" value="Cyanovirin-N"/>
    <property type="match status" value="1"/>
</dbReference>
<organism evidence="3 4">
    <name type="scientific">Ascobolus immersus RN42</name>
    <dbReference type="NCBI Taxonomy" id="1160509"/>
    <lineage>
        <taxon>Eukaryota</taxon>
        <taxon>Fungi</taxon>
        <taxon>Dikarya</taxon>
        <taxon>Ascomycota</taxon>
        <taxon>Pezizomycotina</taxon>
        <taxon>Pezizomycetes</taxon>
        <taxon>Pezizales</taxon>
        <taxon>Ascobolaceae</taxon>
        <taxon>Ascobolus</taxon>
    </lineage>
</organism>
<dbReference type="Proteomes" id="UP000275078">
    <property type="component" value="Unassembled WGS sequence"/>
</dbReference>